<comment type="subcellular location">
    <subcellularLocation>
        <location evidence="1">Nucleus</location>
    </subcellularLocation>
</comment>
<feature type="compositionally biased region" description="Acidic residues" evidence="19">
    <location>
        <begin position="156"/>
        <end position="165"/>
    </location>
</feature>
<evidence type="ECO:0000313" key="22">
    <source>
        <dbReference type="Proteomes" id="UP000054279"/>
    </source>
</evidence>
<dbReference type="InterPro" id="IPR018525">
    <property type="entry name" value="MCM_CS"/>
</dbReference>
<keyword evidence="10" id="KW-0347">Helicase</keyword>
<dbReference type="EMBL" id="KN837351">
    <property type="protein sequence ID" value="KIJ26943.1"/>
    <property type="molecule type" value="Genomic_DNA"/>
</dbReference>
<dbReference type="InterPro" id="IPR059098">
    <property type="entry name" value="WHD_MCM2"/>
</dbReference>
<dbReference type="GO" id="GO:0016887">
    <property type="term" value="F:ATP hydrolysis activity"/>
    <property type="evidence" value="ECO:0007669"/>
    <property type="project" value="RHEA"/>
</dbReference>
<evidence type="ECO:0000256" key="3">
    <source>
        <dbReference type="ARBA" id="ARBA00012551"/>
    </source>
</evidence>
<dbReference type="GO" id="GO:0017116">
    <property type="term" value="F:single-stranded DNA helicase activity"/>
    <property type="evidence" value="ECO:0007669"/>
    <property type="project" value="TreeGrafter"/>
</dbReference>
<dbReference type="PRINTS" id="PR01658">
    <property type="entry name" value="MCMPROTEIN2"/>
</dbReference>
<dbReference type="Pfam" id="PF00493">
    <property type="entry name" value="MCM"/>
    <property type="match status" value="1"/>
</dbReference>
<proteinExistence type="inferred from homology"/>
<dbReference type="CDD" id="cd17753">
    <property type="entry name" value="MCM2"/>
    <property type="match status" value="1"/>
</dbReference>
<evidence type="ECO:0000256" key="6">
    <source>
        <dbReference type="ARBA" id="ARBA00022723"/>
    </source>
</evidence>
<evidence type="ECO:0000256" key="1">
    <source>
        <dbReference type="ARBA" id="ARBA00004123"/>
    </source>
</evidence>
<reference evidence="21 22" key="1">
    <citation type="submission" date="2014-06" db="EMBL/GenBank/DDBJ databases">
        <title>Evolutionary Origins and Diversification of the Mycorrhizal Mutualists.</title>
        <authorList>
            <consortium name="DOE Joint Genome Institute"/>
            <consortium name="Mycorrhizal Genomics Consortium"/>
            <person name="Kohler A."/>
            <person name="Kuo A."/>
            <person name="Nagy L.G."/>
            <person name="Floudas D."/>
            <person name="Copeland A."/>
            <person name="Barry K.W."/>
            <person name="Cichocki N."/>
            <person name="Veneault-Fourrey C."/>
            <person name="LaButti K."/>
            <person name="Lindquist E.A."/>
            <person name="Lipzen A."/>
            <person name="Lundell T."/>
            <person name="Morin E."/>
            <person name="Murat C."/>
            <person name="Riley R."/>
            <person name="Ohm R."/>
            <person name="Sun H."/>
            <person name="Tunlid A."/>
            <person name="Henrissat B."/>
            <person name="Grigoriev I.V."/>
            <person name="Hibbett D.S."/>
            <person name="Martin F."/>
        </authorList>
    </citation>
    <scope>NUCLEOTIDE SEQUENCE [LARGE SCALE GENOMIC DNA]</scope>
    <source>
        <strain evidence="21 22">SS14</strain>
    </source>
</reference>
<evidence type="ECO:0000256" key="9">
    <source>
        <dbReference type="ARBA" id="ARBA00022801"/>
    </source>
</evidence>
<gene>
    <name evidence="21" type="ORF">M422DRAFT_216075</name>
</gene>
<keyword evidence="15" id="KW-0131">Cell cycle</keyword>
<dbReference type="Pfam" id="PF23669">
    <property type="entry name" value="WHD_MCM2"/>
    <property type="match status" value="1"/>
</dbReference>
<keyword evidence="12" id="KW-0067">ATP-binding</keyword>
<feature type="compositionally biased region" description="Basic residues" evidence="19">
    <location>
        <begin position="137"/>
        <end position="150"/>
    </location>
</feature>
<dbReference type="GO" id="GO:0042555">
    <property type="term" value="C:MCM complex"/>
    <property type="evidence" value="ECO:0007669"/>
    <property type="project" value="InterPro"/>
</dbReference>
<dbReference type="Gene3D" id="2.20.28.10">
    <property type="match status" value="1"/>
</dbReference>
<comment type="similarity">
    <text evidence="2">Belongs to the MCM family.</text>
</comment>
<dbReference type="InterPro" id="IPR033762">
    <property type="entry name" value="MCM_OB"/>
</dbReference>
<keyword evidence="7" id="KW-0547">Nucleotide-binding</keyword>
<dbReference type="FunFam" id="3.30.1640.10:FF:000003">
    <property type="entry name" value="DNA helicase"/>
    <property type="match status" value="1"/>
</dbReference>
<evidence type="ECO:0000313" key="21">
    <source>
        <dbReference type="EMBL" id="KIJ26943.1"/>
    </source>
</evidence>
<dbReference type="GO" id="GO:1902975">
    <property type="term" value="P:mitotic DNA replication initiation"/>
    <property type="evidence" value="ECO:0007669"/>
    <property type="project" value="TreeGrafter"/>
</dbReference>
<dbReference type="GO" id="GO:0043596">
    <property type="term" value="C:nuclear replication fork"/>
    <property type="evidence" value="ECO:0007669"/>
    <property type="project" value="UniProtKB-ARBA"/>
</dbReference>
<dbReference type="Pfam" id="PF17207">
    <property type="entry name" value="MCM_OB"/>
    <property type="match status" value="1"/>
</dbReference>
<dbReference type="OrthoDB" id="844at2759"/>
<dbReference type="SUPFAM" id="SSF50249">
    <property type="entry name" value="Nucleic acid-binding proteins"/>
    <property type="match status" value="1"/>
</dbReference>
<dbReference type="GO" id="GO:0005656">
    <property type="term" value="C:nuclear pre-replicative complex"/>
    <property type="evidence" value="ECO:0007669"/>
    <property type="project" value="UniProtKB-ARBA"/>
</dbReference>
<dbReference type="PROSITE" id="PS50051">
    <property type="entry name" value="MCM_2"/>
    <property type="match status" value="1"/>
</dbReference>
<dbReference type="InterPro" id="IPR012340">
    <property type="entry name" value="NA-bd_OB-fold"/>
</dbReference>
<evidence type="ECO:0000256" key="17">
    <source>
        <dbReference type="ARBA" id="ARBA00074927"/>
    </source>
</evidence>
<comment type="catalytic activity">
    <reaction evidence="16">
        <text>ATP + H2O = ADP + phosphate + H(+)</text>
        <dbReference type="Rhea" id="RHEA:13065"/>
        <dbReference type="ChEBI" id="CHEBI:15377"/>
        <dbReference type="ChEBI" id="CHEBI:15378"/>
        <dbReference type="ChEBI" id="CHEBI:30616"/>
        <dbReference type="ChEBI" id="CHEBI:43474"/>
        <dbReference type="ChEBI" id="CHEBI:456216"/>
        <dbReference type="EC" id="3.6.4.12"/>
    </reaction>
</comment>
<evidence type="ECO:0000256" key="18">
    <source>
        <dbReference type="ARBA" id="ARBA00078186"/>
    </source>
</evidence>
<name>A0A0C9TCQ6_SPHS4</name>
<dbReference type="Proteomes" id="UP000054279">
    <property type="component" value="Unassembled WGS sequence"/>
</dbReference>
<dbReference type="PANTHER" id="PTHR11630">
    <property type="entry name" value="DNA REPLICATION LICENSING FACTOR MCM FAMILY MEMBER"/>
    <property type="match status" value="1"/>
</dbReference>
<dbReference type="FunFam" id="2.20.28.10:FF:000002">
    <property type="entry name" value="DNA helicase"/>
    <property type="match status" value="1"/>
</dbReference>
<dbReference type="InterPro" id="IPR027925">
    <property type="entry name" value="MCM_N"/>
</dbReference>
<dbReference type="Gene3D" id="2.40.50.140">
    <property type="entry name" value="Nucleic acid-binding proteins"/>
    <property type="match status" value="1"/>
</dbReference>
<evidence type="ECO:0000256" key="2">
    <source>
        <dbReference type="ARBA" id="ARBA00008010"/>
    </source>
</evidence>
<feature type="domain" description="MCM C-terminal AAA(+) ATPase" evidence="20">
    <location>
        <begin position="502"/>
        <end position="708"/>
    </location>
</feature>
<dbReference type="GO" id="GO:0006279">
    <property type="term" value="P:premeiotic DNA replication"/>
    <property type="evidence" value="ECO:0007669"/>
    <property type="project" value="UniProtKB-ARBA"/>
</dbReference>
<dbReference type="SUPFAM" id="SSF52540">
    <property type="entry name" value="P-loop containing nucleoside triphosphate hydrolases"/>
    <property type="match status" value="1"/>
</dbReference>
<dbReference type="Pfam" id="PF14551">
    <property type="entry name" value="MCM_N"/>
    <property type="match status" value="1"/>
</dbReference>
<keyword evidence="5" id="KW-0235">DNA replication</keyword>
<dbReference type="GO" id="GO:0003697">
    <property type="term" value="F:single-stranded DNA binding"/>
    <property type="evidence" value="ECO:0007669"/>
    <property type="project" value="TreeGrafter"/>
</dbReference>
<dbReference type="PROSITE" id="PS00847">
    <property type="entry name" value="MCM_1"/>
    <property type="match status" value="1"/>
</dbReference>
<feature type="compositionally biased region" description="Acidic residues" evidence="19">
    <location>
        <begin position="104"/>
        <end position="116"/>
    </location>
</feature>
<dbReference type="GO" id="GO:0003682">
    <property type="term" value="F:chromatin binding"/>
    <property type="evidence" value="ECO:0007669"/>
    <property type="project" value="UniProtKB-ARBA"/>
</dbReference>
<dbReference type="GO" id="GO:0031261">
    <property type="term" value="C:DNA replication preinitiation complex"/>
    <property type="evidence" value="ECO:0007669"/>
    <property type="project" value="UniProtKB-ARBA"/>
</dbReference>
<feature type="region of interest" description="Disordered" evidence="19">
    <location>
        <begin position="1"/>
        <end position="91"/>
    </location>
</feature>
<evidence type="ECO:0000256" key="15">
    <source>
        <dbReference type="ARBA" id="ARBA00023306"/>
    </source>
</evidence>
<keyword evidence="13" id="KW-0238">DNA-binding</keyword>
<evidence type="ECO:0000256" key="12">
    <source>
        <dbReference type="ARBA" id="ARBA00022840"/>
    </source>
</evidence>
<evidence type="ECO:0000256" key="13">
    <source>
        <dbReference type="ARBA" id="ARBA00023125"/>
    </source>
</evidence>
<evidence type="ECO:0000256" key="16">
    <source>
        <dbReference type="ARBA" id="ARBA00047995"/>
    </source>
</evidence>
<dbReference type="AlphaFoldDB" id="A0A0C9TCQ6"/>
<keyword evidence="14" id="KW-0539">Nucleus</keyword>
<dbReference type="InterPro" id="IPR001208">
    <property type="entry name" value="MCM_dom"/>
</dbReference>
<evidence type="ECO:0000256" key="19">
    <source>
        <dbReference type="SAM" id="MobiDB-lite"/>
    </source>
</evidence>
<keyword evidence="8" id="KW-0863">Zinc-finger</keyword>
<keyword evidence="11" id="KW-0862">Zinc</keyword>
<evidence type="ECO:0000256" key="5">
    <source>
        <dbReference type="ARBA" id="ARBA00022705"/>
    </source>
</evidence>
<dbReference type="PANTHER" id="PTHR11630:SF44">
    <property type="entry name" value="DNA REPLICATION LICENSING FACTOR MCM2"/>
    <property type="match status" value="1"/>
</dbReference>
<dbReference type="InterPro" id="IPR027417">
    <property type="entry name" value="P-loop_NTPase"/>
</dbReference>
<dbReference type="Pfam" id="PF12619">
    <property type="entry name" value="MCM2_N"/>
    <property type="match status" value="1"/>
</dbReference>
<feature type="compositionally biased region" description="Acidic residues" evidence="19">
    <location>
        <begin position="70"/>
        <end position="90"/>
    </location>
</feature>
<keyword evidence="22" id="KW-1185">Reference proteome</keyword>
<dbReference type="InterPro" id="IPR008045">
    <property type="entry name" value="MCM2"/>
</dbReference>
<dbReference type="SMART" id="SM00350">
    <property type="entry name" value="MCM"/>
    <property type="match status" value="1"/>
</dbReference>
<sequence length="930" mass="104967">MSSTPGTTPRGAKRRRSPEGRPSALNTVTRPTHQRRASNVSQSSLPPSSPPPPFSDTEDGFSDRDVVQVAEDDLPDDEEEGEDLFDDNLLQDDYVADARLDTYDAGDLDDENDFDEMSVGQRRAAEAEMARRDRDGRRRGRGARAARRSRAPAFLQDDDDEEELDPNAGLLAGMKKRTRRLYDERRDIDDAEGMEDDVPLEHLGDIKADSIAAWIATDSVQRAIEKHFLNFLMTYVDEHGHSVYGQKIRSLGELNSESLEVSYLHLADSKAILAYFLANCPAPMLAIFDGVALRAILLYYPSYERIHSEIHVRITDLPTSCTLRDLRRSNLNNLVRVSGVVTRRSGVFPQLKYVKFDCLKCGLTLGPFYQDTQTEVKISFCSNCESRGPFQVNSEQTVYRNYQKMTLQESPGSVPAGRLPRHREVILLWDLIDSAKPGEEIEVTGIYRNNFDASLNSKNGFPVFSTVIEANHINKKEDMFAAFRLTEDDEKEIRALARDDRIAKRIIKSIAPSIYGHENIKTALALSLFGGVSKDVNRKHRIRGDINILLLGDPGTAKSQFLKYVEKTAHRAVFTTGQGASAVGLTASVRKDPVTREWTLEGGALVLADKGVCLIDEFDKMNDADRTSIHEAMEQQSISIAKAGIVTTLQARCAIIAAANPIRGRYNPTIPFQQNVELTEPILSRFDVLCVVKDTVDPVADELLARFVVDSHLRSHPKFDIETEEMNVATVQDADLIPQDLLRKYIMYAREKLRPKLYDLDQEKISRLFADLRRESLATGSFPITVRHLESMIRMAEASAKMHLREYVRSDDVDLAIQVAVGSFVSAQKTSIKRTLERGFRKYLSQARDHEELLAFLLGQIVKEKVRMHQLRRREQPEKVDVKVSELDERAKEHEIYDTTPFLKSRIFSANGYTIRDGVIEKVFRANDDL</sequence>
<dbReference type="HOGENOM" id="CLU_000995_0_1_1"/>
<dbReference type="Gene3D" id="3.30.1640.10">
    <property type="entry name" value="mini-chromosome maintenance (MCM) complex, chain A, domain 1"/>
    <property type="match status" value="1"/>
</dbReference>
<dbReference type="GO" id="GO:0000727">
    <property type="term" value="P:double-strand break repair via break-induced replication"/>
    <property type="evidence" value="ECO:0007669"/>
    <property type="project" value="TreeGrafter"/>
</dbReference>
<dbReference type="GO" id="GO:0008270">
    <property type="term" value="F:zinc ion binding"/>
    <property type="evidence" value="ECO:0007669"/>
    <property type="project" value="UniProtKB-KW"/>
</dbReference>
<evidence type="ECO:0000256" key="11">
    <source>
        <dbReference type="ARBA" id="ARBA00022833"/>
    </source>
</evidence>
<feature type="region of interest" description="Disordered" evidence="19">
    <location>
        <begin position="104"/>
        <end position="166"/>
    </location>
</feature>
<dbReference type="EC" id="3.6.4.12" evidence="3"/>
<protein>
    <recommendedName>
        <fullName evidence="4">DNA replication licensing factor MCM2</fullName>
        <ecNumber evidence="3">3.6.4.12</ecNumber>
    </recommendedName>
    <alternativeName>
        <fullName evidence="17">DNA replication licensing factor mcm2</fullName>
    </alternativeName>
    <alternativeName>
        <fullName evidence="18">Minichromosome maintenance protein 2</fullName>
    </alternativeName>
</protein>
<keyword evidence="9" id="KW-0378">Hydrolase</keyword>
<accession>A0A0C9TCQ6</accession>
<dbReference type="GO" id="GO:0043138">
    <property type="term" value="F:3'-5' DNA helicase activity"/>
    <property type="evidence" value="ECO:0007669"/>
    <property type="project" value="TreeGrafter"/>
</dbReference>
<evidence type="ECO:0000256" key="10">
    <source>
        <dbReference type="ARBA" id="ARBA00022806"/>
    </source>
</evidence>
<dbReference type="Gene3D" id="3.40.50.300">
    <property type="entry name" value="P-loop containing nucleotide triphosphate hydrolases"/>
    <property type="match status" value="1"/>
</dbReference>
<evidence type="ECO:0000259" key="20">
    <source>
        <dbReference type="PROSITE" id="PS50051"/>
    </source>
</evidence>
<dbReference type="InterPro" id="IPR031327">
    <property type="entry name" value="MCM"/>
</dbReference>
<dbReference type="Pfam" id="PF17855">
    <property type="entry name" value="MCM_lid"/>
    <property type="match status" value="1"/>
</dbReference>
<keyword evidence="6" id="KW-0479">Metal-binding</keyword>
<dbReference type="FunFam" id="3.40.50.300:FF:000138">
    <property type="entry name" value="DNA helicase"/>
    <property type="match status" value="1"/>
</dbReference>
<evidence type="ECO:0000256" key="14">
    <source>
        <dbReference type="ARBA" id="ARBA00023242"/>
    </source>
</evidence>
<feature type="compositionally biased region" description="Basic and acidic residues" evidence="19">
    <location>
        <begin position="123"/>
        <end position="136"/>
    </location>
</feature>
<evidence type="ECO:0000256" key="8">
    <source>
        <dbReference type="ARBA" id="ARBA00022771"/>
    </source>
</evidence>
<dbReference type="InterPro" id="IPR041562">
    <property type="entry name" value="MCM_lid"/>
</dbReference>
<dbReference type="PRINTS" id="PR01657">
    <property type="entry name" value="MCMFAMILY"/>
</dbReference>
<dbReference type="GO" id="GO:0005524">
    <property type="term" value="F:ATP binding"/>
    <property type="evidence" value="ECO:0007669"/>
    <property type="project" value="UniProtKB-KW"/>
</dbReference>
<evidence type="ECO:0000256" key="4">
    <source>
        <dbReference type="ARBA" id="ARBA00018925"/>
    </source>
</evidence>
<evidence type="ECO:0000256" key="7">
    <source>
        <dbReference type="ARBA" id="ARBA00022741"/>
    </source>
</evidence>
<organism evidence="21 22">
    <name type="scientific">Sphaerobolus stellatus (strain SS14)</name>
    <dbReference type="NCBI Taxonomy" id="990650"/>
    <lineage>
        <taxon>Eukaryota</taxon>
        <taxon>Fungi</taxon>
        <taxon>Dikarya</taxon>
        <taxon>Basidiomycota</taxon>
        <taxon>Agaricomycotina</taxon>
        <taxon>Agaricomycetes</taxon>
        <taxon>Phallomycetidae</taxon>
        <taxon>Geastrales</taxon>
        <taxon>Sphaerobolaceae</taxon>
        <taxon>Sphaerobolus</taxon>
    </lineage>
</organism>